<dbReference type="Proteomes" id="UP000189369">
    <property type="component" value="Chromosome"/>
</dbReference>
<evidence type="ECO:0000256" key="9">
    <source>
        <dbReference type="ARBA" id="ARBA00023303"/>
    </source>
</evidence>
<evidence type="ECO:0000256" key="5">
    <source>
        <dbReference type="ARBA" id="ARBA00022989"/>
    </source>
</evidence>
<evidence type="ECO:0000256" key="2">
    <source>
        <dbReference type="ARBA" id="ARBA00022475"/>
    </source>
</evidence>
<accession>A0A1U9JY80</accession>
<keyword evidence="8 12" id="KW-0472">Membrane</keyword>
<organism evidence="13 14">
    <name type="scientific">Paenalcaligenes hominis</name>
    <dbReference type="NCBI Taxonomy" id="643674"/>
    <lineage>
        <taxon>Bacteria</taxon>
        <taxon>Pseudomonadati</taxon>
        <taxon>Pseudomonadota</taxon>
        <taxon>Betaproteobacteria</taxon>
        <taxon>Burkholderiales</taxon>
        <taxon>Alcaligenaceae</taxon>
        <taxon>Paenalcaligenes</taxon>
    </lineage>
</organism>
<evidence type="ECO:0000256" key="12">
    <source>
        <dbReference type="HAMAP-Rule" id="MF_00454"/>
    </source>
</evidence>
<comment type="catalytic activity">
    <reaction evidence="11">
        <text>fluoride(in) = fluoride(out)</text>
        <dbReference type="Rhea" id="RHEA:76159"/>
        <dbReference type="ChEBI" id="CHEBI:17051"/>
    </reaction>
    <physiologicalReaction direction="left-to-right" evidence="11">
        <dbReference type="Rhea" id="RHEA:76160"/>
    </physiologicalReaction>
</comment>
<dbReference type="GO" id="GO:0140114">
    <property type="term" value="P:cellular detoxification of fluoride"/>
    <property type="evidence" value="ECO:0007669"/>
    <property type="project" value="UniProtKB-UniRule"/>
</dbReference>
<keyword evidence="12" id="KW-0479">Metal-binding</keyword>
<dbReference type="GO" id="GO:0005886">
    <property type="term" value="C:plasma membrane"/>
    <property type="evidence" value="ECO:0007669"/>
    <property type="project" value="UniProtKB-SubCell"/>
</dbReference>
<keyword evidence="5 12" id="KW-1133">Transmembrane helix</keyword>
<comment type="subcellular location">
    <subcellularLocation>
        <location evidence="1 12">Cell membrane</location>
        <topology evidence="1 12">Multi-pass membrane protein</topology>
    </subcellularLocation>
</comment>
<feature type="transmembrane region" description="Helical" evidence="12">
    <location>
        <begin position="32"/>
        <end position="56"/>
    </location>
</feature>
<evidence type="ECO:0000256" key="8">
    <source>
        <dbReference type="ARBA" id="ARBA00023136"/>
    </source>
</evidence>
<comment type="function">
    <text evidence="12">Fluoride-specific ion channel. Important for reducing fluoride concentration in the cell, thus reducing its toxicity.</text>
</comment>
<dbReference type="Pfam" id="PF02537">
    <property type="entry name" value="CRCB"/>
    <property type="match status" value="1"/>
</dbReference>
<keyword evidence="2 12" id="KW-1003">Cell membrane</keyword>
<evidence type="ECO:0000256" key="10">
    <source>
        <dbReference type="ARBA" id="ARBA00035120"/>
    </source>
</evidence>
<evidence type="ECO:0000256" key="6">
    <source>
        <dbReference type="ARBA" id="ARBA00023053"/>
    </source>
</evidence>
<proteinExistence type="inferred from homology"/>
<dbReference type="AlphaFoldDB" id="A0A1U9JY80"/>
<sequence>MLNSGVFFVALGGACGAVLRWLLGLSLNHLSPALAIGTLTANLVGAFLMGLTVGALHKALPLSPALQLFIMTGFLGGLTTFSSFTSESFTLLHQGQHFYFFFHLLLHLVGSLLCFSLGWVMFKSFSS</sequence>
<keyword evidence="3" id="KW-0997">Cell inner membrane</keyword>
<evidence type="ECO:0000256" key="3">
    <source>
        <dbReference type="ARBA" id="ARBA00022519"/>
    </source>
</evidence>
<evidence type="ECO:0000256" key="4">
    <source>
        <dbReference type="ARBA" id="ARBA00022692"/>
    </source>
</evidence>
<protein>
    <recommendedName>
        <fullName evidence="12">Fluoride-specific ion channel FluC</fullName>
    </recommendedName>
</protein>
<dbReference type="GO" id="GO:0046872">
    <property type="term" value="F:metal ion binding"/>
    <property type="evidence" value="ECO:0007669"/>
    <property type="project" value="UniProtKB-KW"/>
</dbReference>
<dbReference type="PANTHER" id="PTHR28259">
    <property type="entry name" value="FLUORIDE EXPORT PROTEIN 1-RELATED"/>
    <property type="match status" value="1"/>
</dbReference>
<evidence type="ECO:0000256" key="11">
    <source>
        <dbReference type="ARBA" id="ARBA00035585"/>
    </source>
</evidence>
<feature type="transmembrane region" description="Helical" evidence="12">
    <location>
        <begin position="98"/>
        <end position="122"/>
    </location>
</feature>
<dbReference type="HAMAP" id="MF_00454">
    <property type="entry name" value="FluC"/>
    <property type="match status" value="1"/>
</dbReference>
<keyword evidence="4 12" id="KW-0812">Transmembrane</keyword>
<dbReference type="GO" id="GO:0062054">
    <property type="term" value="F:fluoride channel activity"/>
    <property type="evidence" value="ECO:0007669"/>
    <property type="project" value="UniProtKB-UniRule"/>
</dbReference>
<dbReference type="STRING" id="643674.PAEH1_02375"/>
<comment type="activity regulation">
    <text evidence="12">Na(+) is not transported, but it plays an essential structural role and its presence is essential for fluoride channel function.</text>
</comment>
<gene>
    <name evidence="12" type="primary">fluC</name>
    <name evidence="12" type="synonym">crcB</name>
    <name evidence="13" type="ORF">PAEH1_02375</name>
</gene>
<name>A0A1U9JY80_9BURK</name>
<comment type="similarity">
    <text evidence="10 12">Belongs to the fluoride channel Fluc/FEX (TC 1.A.43) family.</text>
</comment>
<keyword evidence="6 12" id="KW-0915">Sodium</keyword>
<evidence type="ECO:0000313" key="14">
    <source>
        <dbReference type="Proteomes" id="UP000189369"/>
    </source>
</evidence>
<evidence type="ECO:0000256" key="7">
    <source>
        <dbReference type="ARBA" id="ARBA00023065"/>
    </source>
</evidence>
<feature type="binding site" evidence="12">
    <location>
        <position position="79"/>
    </location>
    <ligand>
        <name>Na(+)</name>
        <dbReference type="ChEBI" id="CHEBI:29101"/>
        <note>structural</note>
    </ligand>
</feature>
<evidence type="ECO:0000256" key="1">
    <source>
        <dbReference type="ARBA" id="ARBA00004651"/>
    </source>
</evidence>
<feature type="binding site" evidence="12">
    <location>
        <position position="76"/>
    </location>
    <ligand>
        <name>Na(+)</name>
        <dbReference type="ChEBI" id="CHEBI:29101"/>
        <note>structural</note>
    </ligand>
</feature>
<keyword evidence="7 12" id="KW-0406">Ion transport</keyword>
<feature type="transmembrane region" description="Helical" evidence="12">
    <location>
        <begin position="68"/>
        <end position="86"/>
    </location>
</feature>
<dbReference type="KEGG" id="phn:PAEH1_02375"/>
<keyword evidence="12" id="KW-0813">Transport</keyword>
<dbReference type="PANTHER" id="PTHR28259:SF1">
    <property type="entry name" value="FLUORIDE EXPORT PROTEIN 1-RELATED"/>
    <property type="match status" value="1"/>
</dbReference>
<dbReference type="InterPro" id="IPR003691">
    <property type="entry name" value="FluC"/>
</dbReference>
<dbReference type="NCBIfam" id="TIGR00494">
    <property type="entry name" value="crcB"/>
    <property type="match status" value="1"/>
</dbReference>
<dbReference type="EMBL" id="CP019697">
    <property type="protein sequence ID" value="AQS50679.1"/>
    <property type="molecule type" value="Genomic_DNA"/>
</dbReference>
<dbReference type="OrthoDB" id="9806299at2"/>
<keyword evidence="9 12" id="KW-0407">Ion channel</keyword>
<reference evidence="13 14" key="1">
    <citation type="submission" date="2017-01" db="EMBL/GenBank/DDBJ databases">
        <title>Complete Genome Sequence of Paenalcaligenes hominis, Isolated from a paraplegic Patient with neurogenic bladder.</title>
        <authorList>
            <person name="Mukhopadhyay R."/>
            <person name="Joaquin J."/>
            <person name="Hogue R."/>
            <person name="Kilaru A."/>
            <person name="Jospin G."/>
            <person name="Mars K."/>
            <person name="Eisen J.A."/>
            <person name="Chaturvedi V."/>
        </authorList>
    </citation>
    <scope>NUCLEOTIDE SEQUENCE [LARGE SCALE GENOMIC DNA]</scope>
    <source>
        <strain evidence="13 14">15S00501</strain>
    </source>
</reference>
<evidence type="ECO:0000313" key="13">
    <source>
        <dbReference type="EMBL" id="AQS50679.1"/>
    </source>
</evidence>